<keyword evidence="2" id="KW-0067">ATP-binding</keyword>
<keyword evidence="1" id="KW-0547">Nucleotide-binding</keyword>
<evidence type="ECO:0000259" key="3">
    <source>
        <dbReference type="PROSITE" id="PS50011"/>
    </source>
</evidence>
<dbReference type="SUPFAM" id="SSF56112">
    <property type="entry name" value="Protein kinase-like (PK-like)"/>
    <property type="match status" value="1"/>
</dbReference>
<dbReference type="PANTHER" id="PTHR44329">
    <property type="entry name" value="SERINE/THREONINE-PROTEIN KINASE TNNI3K-RELATED"/>
    <property type="match status" value="1"/>
</dbReference>
<dbReference type="PANTHER" id="PTHR44329:SF298">
    <property type="entry name" value="MIXED LINEAGE KINASE DOMAIN-LIKE PROTEIN"/>
    <property type="match status" value="1"/>
</dbReference>
<dbReference type="InterPro" id="IPR051681">
    <property type="entry name" value="Ser/Thr_Kinases-Pseudokinases"/>
</dbReference>
<organism evidence="5 6">
    <name type="scientific">Adineta steineri</name>
    <dbReference type="NCBI Taxonomy" id="433720"/>
    <lineage>
        <taxon>Eukaryota</taxon>
        <taxon>Metazoa</taxon>
        <taxon>Spiralia</taxon>
        <taxon>Gnathifera</taxon>
        <taxon>Rotifera</taxon>
        <taxon>Eurotatoria</taxon>
        <taxon>Bdelloidea</taxon>
        <taxon>Adinetida</taxon>
        <taxon>Adinetidae</taxon>
        <taxon>Adineta</taxon>
    </lineage>
</organism>
<name>A0A819DMD5_9BILA</name>
<dbReference type="GO" id="GO:0006508">
    <property type="term" value="P:proteolysis"/>
    <property type="evidence" value="ECO:0007669"/>
    <property type="project" value="InterPro"/>
</dbReference>
<gene>
    <name evidence="4" type="ORF">IZO911_LOCUS20895</name>
    <name evidence="5" type="ORF">KXQ929_LOCUS19310</name>
</gene>
<sequence>MEMAGSLIAFACGSRCPAMDGQQRNGLFTKHLLQHIKTPNEDIQLLLRAVRKGVVEESKSRQTPFVLHENKDKDKRTLEWSERWSIALQAAIGVNYLHQLSPAILHGDLKSANFLLERNYEGYSVKLCDFGVAQIRNATTRLTTANNQRSITLSWTAPEILNLEDYTEKSDIYSLGIVYWELATCKIPYERFRDDVIRQYVLGGQRLKNLENTPPTFRTIIEKCWAHNPNNRPKSDKLIQMIKQCISVEGNSLLVFFCV</sequence>
<dbReference type="GO" id="GO:0004674">
    <property type="term" value="F:protein serine/threonine kinase activity"/>
    <property type="evidence" value="ECO:0007669"/>
    <property type="project" value="TreeGrafter"/>
</dbReference>
<dbReference type="InterPro" id="IPR029030">
    <property type="entry name" value="Caspase-like_dom_sf"/>
</dbReference>
<evidence type="ECO:0000313" key="6">
    <source>
        <dbReference type="Proteomes" id="UP000663868"/>
    </source>
</evidence>
<dbReference type="Gene3D" id="3.40.50.1460">
    <property type="match status" value="1"/>
</dbReference>
<reference evidence="5" key="1">
    <citation type="submission" date="2021-02" db="EMBL/GenBank/DDBJ databases">
        <authorList>
            <person name="Nowell W R."/>
        </authorList>
    </citation>
    <scope>NUCLEOTIDE SEQUENCE</scope>
</reference>
<proteinExistence type="predicted"/>
<evidence type="ECO:0000313" key="5">
    <source>
        <dbReference type="EMBL" id="CAF3838276.1"/>
    </source>
</evidence>
<evidence type="ECO:0000256" key="1">
    <source>
        <dbReference type="ARBA" id="ARBA00022741"/>
    </source>
</evidence>
<accession>A0A819DMD5</accession>
<dbReference type="SMART" id="SM00220">
    <property type="entry name" value="S_TKc"/>
    <property type="match status" value="1"/>
</dbReference>
<dbReference type="GO" id="GO:0005524">
    <property type="term" value="F:ATP binding"/>
    <property type="evidence" value="ECO:0007669"/>
    <property type="project" value="UniProtKB-KW"/>
</dbReference>
<dbReference type="InterPro" id="IPR008271">
    <property type="entry name" value="Ser/Thr_kinase_AS"/>
</dbReference>
<dbReference type="Proteomes" id="UP000663868">
    <property type="component" value="Unassembled WGS sequence"/>
</dbReference>
<dbReference type="AlphaFoldDB" id="A0A819DMD5"/>
<evidence type="ECO:0000256" key="2">
    <source>
        <dbReference type="ARBA" id="ARBA00022840"/>
    </source>
</evidence>
<evidence type="ECO:0000313" key="4">
    <source>
        <dbReference type="EMBL" id="CAF1061366.1"/>
    </source>
</evidence>
<dbReference type="PROSITE" id="PS00108">
    <property type="entry name" value="PROTEIN_KINASE_ST"/>
    <property type="match status" value="1"/>
</dbReference>
<dbReference type="InterPro" id="IPR001245">
    <property type="entry name" value="Ser-Thr/Tyr_kinase_cat_dom"/>
</dbReference>
<feature type="domain" description="Protein kinase" evidence="3">
    <location>
        <begin position="1"/>
        <end position="254"/>
    </location>
</feature>
<dbReference type="Gene3D" id="1.10.510.10">
    <property type="entry name" value="Transferase(Phosphotransferase) domain 1"/>
    <property type="match status" value="1"/>
</dbReference>
<dbReference type="SUPFAM" id="SSF52129">
    <property type="entry name" value="Caspase-like"/>
    <property type="match status" value="1"/>
</dbReference>
<dbReference type="PROSITE" id="PS50011">
    <property type="entry name" value="PROTEIN_KINASE_DOM"/>
    <property type="match status" value="1"/>
</dbReference>
<protein>
    <recommendedName>
        <fullName evidence="3">Protein kinase domain-containing protein</fullName>
    </recommendedName>
</protein>
<dbReference type="EMBL" id="CAJNOE010000220">
    <property type="protein sequence ID" value="CAF1061366.1"/>
    <property type="molecule type" value="Genomic_DNA"/>
</dbReference>
<dbReference type="Pfam" id="PF07714">
    <property type="entry name" value="PK_Tyr_Ser-Thr"/>
    <property type="match status" value="1"/>
</dbReference>
<dbReference type="Proteomes" id="UP000663860">
    <property type="component" value="Unassembled WGS sequence"/>
</dbReference>
<dbReference type="InterPro" id="IPR000719">
    <property type="entry name" value="Prot_kinase_dom"/>
</dbReference>
<dbReference type="GO" id="GO:0004197">
    <property type="term" value="F:cysteine-type endopeptidase activity"/>
    <property type="evidence" value="ECO:0007669"/>
    <property type="project" value="InterPro"/>
</dbReference>
<comment type="caution">
    <text evidence="5">The sequence shown here is derived from an EMBL/GenBank/DDBJ whole genome shotgun (WGS) entry which is preliminary data.</text>
</comment>
<dbReference type="EMBL" id="CAJOBB010001304">
    <property type="protein sequence ID" value="CAF3838276.1"/>
    <property type="molecule type" value="Genomic_DNA"/>
</dbReference>
<dbReference type="InterPro" id="IPR011009">
    <property type="entry name" value="Kinase-like_dom_sf"/>
</dbReference>